<evidence type="ECO:0000256" key="11">
    <source>
        <dbReference type="ARBA" id="ARBA00023242"/>
    </source>
</evidence>
<keyword evidence="8" id="KW-0238">DNA-binding</keyword>
<dbReference type="Gene3D" id="3.30.160.60">
    <property type="entry name" value="Classic Zinc Finger"/>
    <property type="match status" value="6"/>
</dbReference>
<dbReference type="KEGG" id="aplc:110988519"/>
<keyword evidence="9" id="KW-0010">Activator</keyword>
<dbReference type="GO" id="GO:0008270">
    <property type="term" value="F:zinc ion binding"/>
    <property type="evidence" value="ECO:0007669"/>
    <property type="project" value="UniProtKB-KW"/>
</dbReference>
<evidence type="ECO:0000313" key="17">
    <source>
        <dbReference type="RefSeq" id="XP_022107804.1"/>
    </source>
</evidence>
<evidence type="ECO:0000256" key="3">
    <source>
        <dbReference type="ARBA" id="ARBA00022723"/>
    </source>
</evidence>
<dbReference type="InterPro" id="IPR001214">
    <property type="entry name" value="SET_dom"/>
</dbReference>
<comment type="similarity">
    <text evidence="2">Belongs to the krueppel C2H2-type zinc-finger protein family.</text>
</comment>
<evidence type="ECO:0000256" key="5">
    <source>
        <dbReference type="ARBA" id="ARBA00022771"/>
    </source>
</evidence>
<dbReference type="SUPFAM" id="SSF57667">
    <property type="entry name" value="beta-beta-alpha zinc fingers"/>
    <property type="match status" value="3"/>
</dbReference>
<evidence type="ECO:0000256" key="6">
    <source>
        <dbReference type="ARBA" id="ARBA00022833"/>
    </source>
</evidence>
<dbReference type="GO" id="GO:0010468">
    <property type="term" value="P:regulation of gene expression"/>
    <property type="evidence" value="ECO:0007669"/>
    <property type="project" value="TreeGrafter"/>
</dbReference>
<dbReference type="GO" id="GO:0005634">
    <property type="term" value="C:nucleus"/>
    <property type="evidence" value="ECO:0007669"/>
    <property type="project" value="UniProtKB-SubCell"/>
</dbReference>
<feature type="domain" description="SET" evidence="15">
    <location>
        <begin position="89"/>
        <end position="202"/>
    </location>
</feature>
<dbReference type="PANTHER" id="PTHR16515:SF23">
    <property type="entry name" value="PLAG1 LIKE ZINC FINGER 1"/>
    <property type="match status" value="1"/>
</dbReference>
<keyword evidence="4" id="KW-0677">Repeat</keyword>
<dbReference type="FunFam" id="3.30.160.60:FF:000446">
    <property type="entry name" value="Zinc finger protein"/>
    <property type="match status" value="1"/>
</dbReference>
<dbReference type="FunFam" id="3.30.160.60:FF:000425">
    <property type="entry name" value="PLAG1 like zinc finger 1"/>
    <property type="match status" value="1"/>
</dbReference>
<dbReference type="Gene3D" id="2.170.270.10">
    <property type="entry name" value="SET domain"/>
    <property type="match status" value="1"/>
</dbReference>
<evidence type="ECO:0000256" key="13">
    <source>
        <dbReference type="SAM" id="MobiDB-lite"/>
    </source>
</evidence>
<feature type="domain" description="C2H2-type" evidence="14">
    <location>
        <begin position="406"/>
        <end position="433"/>
    </location>
</feature>
<dbReference type="Proteomes" id="UP000694845">
    <property type="component" value="Unplaced"/>
</dbReference>
<keyword evidence="6" id="KW-0862">Zinc</keyword>
<evidence type="ECO:0000256" key="7">
    <source>
        <dbReference type="ARBA" id="ARBA00023015"/>
    </source>
</evidence>
<evidence type="ECO:0000256" key="1">
    <source>
        <dbReference type="ARBA" id="ARBA00004123"/>
    </source>
</evidence>
<evidence type="ECO:0000256" key="10">
    <source>
        <dbReference type="ARBA" id="ARBA00023163"/>
    </source>
</evidence>
<dbReference type="FunFam" id="3.30.160.60:FF:000256">
    <property type="entry name" value="PLAG1 like zinc finger 2"/>
    <property type="match status" value="1"/>
</dbReference>
<dbReference type="GO" id="GO:0010557">
    <property type="term" value="P:positive regulation of macromolecule biosynthetic process"/>
    <property type="evidence" value="ECO:0007669"/>
    <property type="project" value="UniProtKB-ARBA"/>
</dbReference>
<organism evidence="16 17">
    <name type="scientific">Acanthaster planci</name>
    <name type="common">Crown-of-thorns starfish</name>
    <dbReference type="NCBI Taxonomy" id="133434"/>
    <lineage>
        <taxon>Eukaryota</taxon>
        <taxon>Metazoa</taxon>
        <taxon>Echinodermata</taxon>
        <taxon>Eleutherozoa</taxon>
        <taxon>Asterozoa</taxon>
        <taxon>Asteroidea</taxon>
        <taxon>Valvatacea</taxon>
        <taxon>Valvatida</taxon>
        <taxon>Acanthasteridae</taxon>
        <taxon>Acanthaster</taxon>
    </lineage>
</organism>
<dbReference type="PROSITE" id="PS50280">
    <property type="entry name" value="SET"/>
    <property type="match status" value="1"/>
</dbReference>
<dbReference type="SMART" id="SM00355">
    <property type="entry name" value="ZnF_C2H2"/>
    <property type="match status" value="8"/>
</dbReference>
<feature type="compositionally biased region" description="Low complexity" evidence="13">
    <location>
        <begin position="713"/>
        <end position="734"/>
    </location>
</feature>
<evidence type="ECO:0000313" key="16">
    <source>
        <dbReference type="Proteomes" id="UP000694845"/>
    </source>
</evidence>
<feature type="domain" description="C2H2-type" evidence="14">
    <location>
        <begin position="348"/>
        <end position="375"/>
    </location>
</feature>
<keyword evidence="3" id="KW-0479">Metal-binding</keyword>
<dbReference type="InterPro" id="IPR013087">
    <property type="entry name" value="Znf_C2H2_type"/>
</dbReference>
<keyword evidence="10" id="KW-0804">Transcription</keyword>
<evidence type="ECO:0000256" key="9">
    <source>
        <dbReference type="ARBA" id="ARBA00023159"/>
    </source>
</evidence>
<evidence type="ECO:0000259" key="14">
    <source>
        <dbReference type="PROSITE" id="PS50157"/>
    </source>
</evidence>
<comment type="subcellular location">
    <subcellularLocation>
        <location evidence="1">Nucleus</location>
    </subcellularLocation>
</comment>
<feature type="domain" description="C2H2-type" evidence="14">
    <location>
        <begin position="526"/>
        <end position="554"/>
    </location>
</feature>
<evidence type="ECO:0000259" key="15">
    <source>
        <dbReference type="PROSITE" id="PS50280"/>
    </source>
</evidence>
<dbReference type="FunFam" id="3.30.160.60:FF:000231">
    <property type="entry name" value="PLAG1 like zinc finger 2"/>
    <property type="match status" value="1"/>
</dbReference>
<proteinExistence type="inferred from homology"/>
<gene>
    <name evidence="17" type="primary">LOC110988519</name>
</gene>
<sequence>MSQCVRNFPTLKPFLEYSGHFVTFMEALRLPRDLPCDHMPVFKDKNLGCEDCGQSHLGDCPVHGPLLKVRDKSIPTRARLTLPHYLMLKDLELRTANQQVVGVFARKLIQQRTQFGPFIAPRVPKLETLPHDNSPIYKVFKNGKEVAALDLSSENSCSWMMFVRLATTYEEQNLVAYQFNEEIYFATCKPVAPHAELKVWYASDYARNMNITLLCADKPDGFSKKQASLPEVQSIDEQHQLDLKETFGKLHEKDKNNNSACTNSCEPWKCSNCNQMFGTFSLLEQHSCESKKAKPGRKQKVKRSHSRFIVRQSQVNVQQMEGKKDNQVNKEGIAGPSKSRVRKEPLTFACHLCSKVFLNHDKLKTHSYMHTGERPFLCTNSQCTKAFVSKYKLLRHMTTHSPMKIHICSYCDKKFHRKDHLKNHLQTHDPNKASFRCSFCGKMYNTKPGFKKHMALHAAASGELTCRICDKDFGNTPNLLEHIKFHSGKSSGAKEKKHRCEHCDRQFYTRKDVRRHMVVHTGRKDFLCQVCGQRFGRKDHLVRHTRKSHDSINTQVKLDEQVISPAKIQQMLHNHQFQGQLHPFTQESPLHCSVGQIAPSSNQLTELLKIPPMPSPKYINKMSHEINSPVKQTLRTSLRDKVQMMATVDSGSLNLRNITGESLCMRSVDLGQDIGTVPVQQVSQPLASSSMPSATMSPSPTAPIQLSQEPTCQLQQHQTHLQQLQQPSFQQQTKLPKEHVPPQQQQLQAGHSSHSLTETTNSHSCSNILQVPFVGLRSSLPRFHQAFQ</sequence>
<keyword evidence="11" id="KW-0539">Nucleus</keyword>
<evidence type="ECO:0000256" key="4">
    <source>
        <dbReference type="ARBA" id="ARBA00022737"/>
    </source>
</evidence>
<feature type="compositionally biased region" description="Low complexity" evidence="13">
    <location>
        <begin position="687"/>
        <end position="703"/>
    </location>
</feature>
<feature type="domain" description="C2H2-type" evidence="14">
    <location>
        <begin position="435"/>
        <end position="462"/>
    </location>
</feature>
<dbReference type="OrthoDB" id="3533395at2759"/>
<evidence type="ECO:0000256" key="8">
    <source>
        <dbReference type="ARBA" id="ARBA00023125"/>
    </source>
</evidence>
<dbReference type="Pfam" id="PF00096">
    <property type="entry name" value="zf-C2H2"/>
    <property type="match status" value="4"/>
</dbReference>
<dbReference type="Pfam" id="PF21549">
    <property type="entry name" value="PRDM2_PR"/>
    <property type="match status" value="1"/>
</dbReference>
<feature type="domain" description="C2H2-type" evidence="14">
    <location>
        <begin position="498"/>
        <end position="525"/>
    </location>
</feature>
<feature type="region of interest" description="Disordered" evidence="13">
    <location>
        <begin position="317"/>
        <end position="337"/>
    </location>
</feature>
<dbReference type="PANTHER" id="PTHR16515">
    <property type="entry name" value="PR DOMAIN ZINC FINGER PROTEIN"/>
    <property type="match status" value="1"/>
</dbReference>
<accession>A0A8B7ZQW7</accession>
<keyword evidence="7" id="KW-0805">Transcription regulation</keyword>
<feature type="region of interest" description="Disordered" evidence="13">
    <location>
        <begin position="683"/>
        <end position="761"/>
    </location>
</feature>
<dbReference type="RefSeq" id="XP_022107804.1">
    <property type="nucleotide sequence ID" value="XM_022252112.1"/>
</dbReference>
<dbReference type="GeneID" id="110988519"/>
<keyword evidence="5 12" id="KW-0863">Zinc-finger</keyword>
<dbReference type="AlphaFoldDB" id="A0A8B7ZQW7"/>
<dbReference type="InterPro" id="IPR036236">
    <property type="entry name" value="Znf_C2H2_sf"/>
</dbReference>
<evidence type="ECO:0000256" key="2">
    <source>
        <dbReference type="ARBA" id="ARBA00006991"/>
    </source>
</evidence>
<name>A0A8B7ZQW7_ACAPL</name>
<reference evidence="17" key="1">
    <citation type="submission" date="2025-08" db="UniProtKB">
        <authorList>
            <consortium name="RefSeq"/>
        </authorList>
    </citation>
    <scope>IDENTIFICATION</scope>
</reference>
<dbReference type="PROSITE" id="PS50157">
    <property type="entry name" value="ZINC_FINGER_C2H2_2"/>
    <property type="match status" value="7"/>
</dbReference>
<feature type="domain" description="C2H2-type" evidence="14">
    <location>
        <begin position="464"/>
        <end position="491"/>
    </location>
</feature>
<dbReference type="GO" id="GO:0003677">
    <property type="term" value="F:DNA binding"/>
    <property type="evidence" value="ECO:0007669"/>
    <property type="project" value="UniProtKB-KW"/>
</dbReference>
<protein>
    <submittedName>
        <fullName evidence="17">Zinc finger protein PLAG1-like isoform X1</fullName>
    </submittedName>
</protein>
<dbReference type="PROSITE" id="PS00028">
    <property type="entry name" value="ZINC_FINGER_C2H2_1"/>
    <property type="match status" value="7"/>
</dbReference>
<dbReference type="InterPro" id="IPR046341">
    <property type="entry name" value="SET_dom_sf"/>
</dbReference>
<evidence type="ECO:0000256" key="12">
    <source>
        <dbReference type="PROSITE-ProRule" id="PRU00042"/>
    </source>
</evidence>
<feature type="compositionally biased region" description="Polar residues" evidence="13">
    <location>
        <begin position="742"/>
        <end position="761"/>
    </location>
</feature>
<feature type="domain" description="C2H2-type" evidence="14">
    <location>
        <begin position="376"/>
        <end position="405"/>
    </location>
</feature>
<keyword evidence="16" id="KW-1185">Reference proteome</keyword>
<dbReference type="InterPro" id="IPR050331">
    <property type="entry name" value="Zinc_finger"/>
</dbReference>